<dbReference type="InterPro" id="IPR025121">
    <property type="entry name" value="GTPase_HflX_N"/>
</dbReference>
<dbReference type="Gene3D" id="3.40.50.300">
    <property type="entry name" value="P-loop containing nucleotide triphosphate hydrolases"/>
    <property type="match status" value="1"/>
</dbReference>
<dbReference type="InterPro" id="IPR042108">
    <property type="entry name" value="GTPase_HflX_N_sf"/>
</dbReference>
<dbReference type="Pfam" id="PF01926">
    <property type="entry name" value="MMR_HSR1"/>
    <property type="match status" value="1"/>
</dbReference>
<feature type="region of interest" description="Disordered" evidence="7">
    <location>
        <begin position="50"/>
        <end position="74"/>
    </location>
</feature>
<dbReference type="PANTHER" id="PTHR10229">
    <property type="entry name" value="GTP-BINDING PROTEIN HFLX"/>
    <property type="match status" value="1"/>
</dbReference>
<dbReference type="EMBL" id="CAKOGP040002313">
    <property type="protein sequence ID" value="CAJ1966914.1"/>
    <property type="molecule type" value="Genomic_DNA"/>
</dbReference>
<comment type="subcellular location">
    <subcellularLocation>
        <location evidence="1">Cytoplasm</location>
    </subcellularLocation>
</comment>
<dbReference type="GO" id="GO:0005737">
    <property type="term" value="C:cytoplasm"/>
    <property type="evidence" value="ECO:0007669"/>
    <property type="project" value="UniProtKB-SubCell"/>
</dbReference>
<comment type="caution">
    <text evidence="9">The sequence shown here is derived from an EMBL/GenBank/DDBJ whole genome shotgun (WGS) entry which is preliminary data.</text>
</comment>
<keyword evidence="4" id="KW-0547">Nucleotide-binding</keyword>
<dbReference type="HAMAP" id="MF_00900">
    <property type="entry name" value="GTPase_HflX"/>
    <property type="match status" value="1"/>
</dbReference>
<evidence type="ECO:0000256" key="6">
    <source>
        <dbReference type="ARBA" id="ARBA00023134"/>
    </source>
</evidence>
<dbReference type="Pfam" id="PF19275">
    <property type="entry name" value="HflX_C"/>
    <property type="match status" value="1"/>
</dbReference>
<name>A0AAD2JNL4_9STRA</name>
<proteinExistence type="inferred from homology"/>
<dbReference type="Pfam" id="PF13167">
    <property type="entry name" value="GTP-bdg_N"/>
    <property type="match status" value="1"/>
</dbReference>
<dbReference type="GO" id="GO:0005525">
    <property type="term" value="F:GTP binding"/>
    <property type="evidence" value="ECO:0007669"/>
    <property type="project" value="UniProtKB-KW"/>
</dbReference>
<dbReference type="PRINTS" id="PR00326">
    <property type="entry name" value="GTP1OBG"/>
</dbReference>
<organism evidence="9 10">
    <name type="scientific">Cylindrotheca closterium</name>
    <dbReference type="NCBI Taxonomy" id="2856"/>
    <lineage>
        <taxon>Eukaryota</taxon>
        <taxon>Sar</taxon>
        <taxon>Stramenopiles</taxon>
        <taxon>Ochrophyta</taxon>
        <taxon>Bacillariophyta</taxon>
        <taxon>Bacillariophyceae</taxon>
        <taxon>Bacillariophycidae</taxon>
        <taxon>Bacillariales</taxon>
        <taxon>Bacillariaceae</taxon>
        <taxon>Cylindrotheca</taxon>
    </lineage>
</organism>
<keyword evidence="5" id="KW-0460">Magnesium</keyword>
<dbReference type="InterPro" id="IPR032305">
    <property type="entry name" value="GTP-bd_M"/>
</dbReference>
<keyword evidence="2" id="KW-0963">Cytoplasm</keyword>
<protein>
    <recommendedName>
        <fullName evidence="8">Hflx-type G domain-containing protein</fullName>
    </recommendedName>
</protein>
<evidence type="ECO:0000256" key="7">
    <source>
        <dbReference type="SAM" id="MobiDB-lite"/>
    </source>
</evidence>
<dbReference type="InterPro" id="IPR045498">
    <property type="entry name" value="HflX_C"/>
</dbReference>
<feature type="compositionally biased region" description="Basic and acidic residues" evidence="7">
    <location>
        <begin position="58"/>
        <end position="70"/>
    </location>
</feature>
<reference evidence="9" key="1">
    <citation type="submission" date="2023-08" db="EMBL/GenBank/DDBJ databases">
        <authorList>
            <person name="Audoor S."/>
            <person name="Bilcke G."/>
        </authorList>
    </citation>
    <scope>NUCLEOTIDE SEQUENCE</scope>
</reference>
<dbReference type="GO" id="GO:0043022">
    <property type="term" value="F:ribosome binding"/>
    <property type="evidence" value="ECO:0007669"/>
    <property type="project" value="TreeGrafter"/>
</dbReference>
<dbReference type="PANTHER" id="PTHR10229:SF0">
    <property type="entry name" value="GTP-BINDING PROTEIN 6-RELATED"/>
    <property type="match status" value="1"/>
</dbReference>
<keyword evidence="3" id="KW-0479">Metal-binding</keyword>
<dbReference type="Gene3D" id="3.40.50.11060">
    <property type="entry name" value="GTPase HflX, N-terminal domain"/>
    <property type="match status" value="1"/>
</dbReference>
<dbReference type="NCBIfam" id="TIGR03156">
    <property type="entry name" value="GTP_HflX"/>
    <property type="match status" value="1"/>
</dbReference>
<dbReference type="InterPro" id="IPR027417">
    <property type="entry name" value="P-loop_NTPase"/>
</dbReference>
<evidence type="ECO:0000256" key="1">
    <source>
        <dbReference type="ARBA" id="ARBA00004496"/>
    </source>
</evidence>
<feature type="domain" description="Hflx-type G" evidence="8">
    <location>
        <begin position="379"/>
        <end position="550"/>
    </location>
</feature>
<evidence type="ECO:0000256" key="2">
    <source>
        <dbReference type="ARBA" id="ARBA00022490"/>
    </source>
</evidence>
<evidence type="ECO:0000259" key="8">
    <source>
        <dbReference type="PROSITE" id="PS51705"/>
    </source>
</evidence>
<dbReference type="Gene3D" id="6.10.250.2860">
    <property type="match status" value="1"/>
</dbReference>
<dbReference type="Proteomes" id="UP001295423">
    <property type="component" value="Unassembled WGS sequence"/>
</dbReference>
<dbReference type="PROSITE" id="PS51705">
    <property type="entry name" value="G_HFLX"/>
    <property type="match status" value="1"/>
</dbReference>
<dbReference type="InterPro" id="IPR016496">
    <property type="entry name" value="GTPase_HflX"/>
</dbReference>
<dbReference type="InterPro" id="IPR006073">
    <property type="entry name" value="GTP-bd"/>
</dbReference>
<evidence type="ECO:0000313" key="9">
    <source>
        <dbReference type="EMBL" id="CAJ1966914.1"/>
    </source>
</evidence>
<accession>A0AAD2JNL4</accession>
<keyword evidence="10" id="KW-1185">Reference proteome</keyword>
<dbReference type="FunFam" id="3.40.50.11060:FF:000001">
    <property type="entry name" value="GTPase HflX"/>
    <property type="match status" value="1"/>
</dbReference>
<dbReference type="InterPro" id="IPR030394">
    <property type="entry name" value="G_HFLX_dom"/>
</dbReference>
<evidence type="ECO:0000256" key="3">
    <source>
        <dbReference type="ARBA" id="ARBA00022723"/>
    </source>
</evidence>
<dbReference type="CDD" id="cd01878">
    <property type="entry name" value="HflX"/>
    <property type="match status" value="1"/>
</dbReference>
<gene>
    <name evidence="9" type="ORF">CYCCA115_LOCUS22500</name>
</gene>
<keyword evidence="6" id="KW-0342">GTP-binding</keyword>
<dbReference type="GO" id="GO:0046872">
    <property type="term" value="F:metal ion binding"/>
    <property type="evidence" value="ECO:0007669"/>
    <property type="project" value="UniProtKB-KW"/>
</dbReference>
<dbReference type="AlphaFoldDB" id="A0AAD2JNL4"/>
<sequence length="633" mass="71574">MKRSTLLIGILASTSYSDAFQNAHSTRAANSFDAALGKRSREDSRLFVLSSPPQSETTNHHDEGDSDIKPPLDPLFQMDDVKDNDLYHVEDTADDDQKEPTQFAELVMEEDGEEEEPEDDFSFYYRDEDDMLTEREDRLYVDENGFRRKVERCFLVGVEALAEQRRAKWADQYYDPLNGAAGAPTFSLEESLIEMRDLIKTAGMEVTGEITQRLQDVNPRTYIGTGKVKEAQEMMEELGCTTIVFDAELSPGQQKSLENIFNRNLLNNDFLVQEREIKVIDRTALILDIFAQHARTREGKLQVDLALHEYRKPRLTKMWTHLERQSGAGGVGLRGPGESQLEIDKRLVRDRIIVLKKKIDDIQKQRSIHRRGRKRTGLPILSIVGYTNAGKSSLLNYLTRAGVMAESMLFATLDPTTRKVKLPGYRTHPEVLLTDTVGFIQKLPTNLVAAFRATLEEVQEADVLVHVIDVSNPSWEKQERAVNAVLADIGIEDKPIVRVLNKIDLLDPEDAEYLRYEAAFSDNTVAVSALYGDGLQDFVACVEDAMSDLLVPIEMEIPYDKGDDLNMIHEQGNVETIDYREKGTYVLARVPTALANRLEKYSLAGSEEPVTKEGEEEIDWVAIGRGRHSVENK</sequence>
<evidence type="ECO:0000256" key="4">
    <source>
        <dbReference type="ARBA" id="ARBA00022741"/>
    </source>
</evidence>
<evidence type="ECO:0000313" key="10">
    <source>
        <dbReference type="Proteomes" id="UP001295423"/>
    </source>
</evidence>
<dbReference type="Pfam" id="PF16360">
    <property type="entry name" value="GTP-bdg_M"/>
    <property type="match status" value="1"/>
</dbReference>
<dbReference type="SUPFAM" id="SSF52540">
    <property type="entry name" value="P-loop containing nucleoside triphosphate hydrolases"/>
    <property type="match status" value="1"/>
</dbReference>
<evidence type="ECO:0000256" key="5">
    <source>
        <dbReference type="ARBA" id="ARBA00022842"/>
    </source>
</evidence>